<feature type="compositionally biased region" description="Low complexity" evidence="7">
    <location>
        <begin position="198"/>
        <end position="207"/>
    </location>
</feature>
<dbReference type="PROSITE" id="PS51194">
    <property type="entry name" value="HELICASE_CTER"/>
    <property type="match status" value="1"/>
</dbReference>
<dbReference type="SMART" id="SM00490">
    <property type="entry name" value="HELICc"/>
    <property type="match status" value="1"/>
</dbReference>
<dbReference type="Gene3D" id="3.40.50.300">
    <property type="entry name" value="P-loop containing nucleotide triphosphate hydrolases"/>
    <property type="match status" value="2"/>
</dbReference>
<evidence type="ECO:0000256" key="7">
    <source>
        <dbReference type="SAM" id="MobiDB-lite"/>
    </source>
</evidence>
<dbReference type="PANTHER" id="PTHR24031">
    <property type="entry name" value="RNA HELICASE"/>
    <property type="match status" value="1"/>
</dbReference>
<evidence type="ECO:0000259" key="9">
    <source>
        <dbReference type="PROSITE" id="PS51194"/>
    </source>
</evidence>
<feature type="compositionally biased region" description="Low complexity" evidence="7">
    <location>
        <begin position="72"/>
        <end position="84"/>
    </location>
</feature>
<feature type="region of interest" description="Disordered" evidence="7">
    <location>
        <begin position="173"/>
        <end position="232"/>
    </location>
</feature>
<dbReference type="GO" id="GO:0003724">
    <property type="term" value="F:RNA helicase activity"/>
    <property type="evidence" value="ECO:0007669"/>
    <property type="project" value="UniProtKB-EC"/>
</dbReference>
<dbReference type="Pfam" id="PF00271">
    <property type="entry name" value="Helicase_C"/>
    <property type="match status" value="1"/>
</dbReference>
<proteinExistence type="inferred from homology"/>
<evidence type="ECO:0000256" key="1">
    <source>
        <dbReference type="ARBA" id="ARBA00022741"/>
    </source>
</evidence>
<comment type="domain">
    <text evidence="6">The Q motif is unique to and characteristic of the DEAD box family of RNA helicases and controls ATP binding and hydrolysis.</text>
</comment>
<dbReference type="InterPro" id="IPR027417">
    <property type="entry name" value="P-loop_NTPase"/>
</dbReference>
<reference evidence="10" key="1">
    <citation type="journal article" date="2014" name="Genome Biol. Evol.">
        <title>Gene Loss Rather Than Gene Gain Is Associated with a Host Jump from Monocots to Dicots in the Smut Fungus Melanopsichium pennsylvanicum.</title>
        <authorList>
            <person name="Sharma R."/>
            <person name="Mishra B."/>
            <person name="Runge F."/>
            <person name="Thines M."/>
        </authorList>
    </citation>
    <scope>NUCLEOTIDE SEQUENCE</scope>
    <source>
        <strain evidence="10">4</strain>
    </source>
</reference>
<keyword evidence="1 6" id="KW-0547">Nucleotide-binding</keyword>
<dbReference type="GO" id="GO:0016787">
    <property type="term" value="F:hydrolase activity"/>
    <property type="evidence" value="ECO:0007669"/>
    <property type="project" value="UniProtKB-KW"/>
</dbReference>
<dbReference type="CDD" id="cd18787">
    <property type="entry name" value="SF2_C_DEAD"/>
    <property type="match status" value="1"/>
</dbReference>
<sequence>MFSIKRFDAFGGSSSTAGNNHDTVDKAKLDALNERIAKKRRLLPTSNPASASQLATSDPVTNTSVPSTSDNAALSASPAARPSLNIHPSRLNAAPLLRRSVNKAQTGPKEKTKAKARYLKAKKDRRKARIRAAPKKPKTDEDKTAAVADNSIISHLPEEEALHRLEAAKKIRKVQEAKGDNSFSSESEIDQDSDQDSSSESASSAGSDGTGAREGDVDACVNDREVDESEKTEWKEMRALERFPLAGVKKAVDPKLISSLGLPQGLSNRTVVNPTLSRPLPQHRSSKAAVRTMSAPLAPGGGQTIVDEEVSEAQSDDDDSATLSARITNDDFGKVPLSDTVRFRLESLGVSQWFAVQVSVIPTLLAQPRSRSLYRPFAPPRDLCVSSPTGSGKTLAYTVPIVEVLRSRQIVRLRALIVLPTRDLVSQVKSTLELVAKGSGLRIGTATGQHSFAHEQSQLVGLTAGQDEDDEGAQREMKVDILIATPGRLIDHLDSTPGFTLAHLRFLVIDEADRLLNQSFQEWLRRVLAAAEGKTHIIGPSGPAQAPCEILCGTASGLGSAASSTLQEEPVASVQKLLFSATLTRDPAKIAALGLRNPHYITVQDNVAAGNDEAGLSGGQQHERFSLPHSLREHMLVTTSAEKPFHLLYLLHRPDQVDGECKDRINKALVFTKSVDSAARLVKLIEIFEAVRTENGLIPRGGKSLVVQNYSSELKPSDRQRILAQFGKGGIDLLVCSDLISRGIDLPSVEHVISYDAPVDPAKYVHRVGRTARAGKHGDAWTLVEEQEARHFKKMVRQIVRQTPIVKIKPKKIKGDESEIDYVQGDALERELKKLTESYDEALSRMATFYRNE</sequence>
<feature type="region of interest" description="Disordered" evidence="7">
    <location>
        <begin position="38"/>
        <end position="152"/>
    </location>
</feature>
<comment type="function">
    <text evidence="6">RNA helicase.</text>
</comment>
<evidence type="ECO:0000256" key="3">
    <source>
        <dbReference type="ARBA" id="ARBA00022806"/>
    </source>
</evidence>
<dbReference type="InterPro" id="IPR011545">
    <property type="entry name" value="DEAD/DEAH_box_helicase_dom"/>
</dbReference>
<dbReference type="Pfam" id="PF00270">
    <property type="entry name" value="DEAD"/>
    <property type="match status" value="1"/>
</dbReference>
<dbReference type="EC" id="3.6.4.13" evidence="6"/>
<dbReference type="AlphaFoldDB" id="A0A077QZK9"/>
<name>A0A077QZK9_9BASI</name>
<accession>A0A077QZK9</accession>
<dbReference type="PROSITE" id="PS00039">
    <property type="entry name" value="DEAD_ATP_HELICASE"/>
    <property type="match status" value="1"/>
</dbReference>
<dbReference type="CDD" id="cd17956">
    <property type="entry name" value="DEADc_DDX51"/>
    <property type="match status" value="1"/>
</dbReference>
<evidence type="ECO:0000256" key="2">
    <source>
        <dbReference type="ARBA" id="ARBA00022801"/>
    </source>
</evidence>
<feature type="domain" description="Helicase C-terminal" evidence="9">
    <location>
        <begin position="653"/>
        <end position="817"/>
    </location>
</feature>
<keyword evidence="2 6" id="KW-0378">Hydrolase</keyword>
<keyword evidence="3 6" id="KW-0347">Helicase</keyword>
<keyword evidence="4 6" id="KW-0067">ATP-binding</keyword>
<feature type="compositionally biased region" description="Basic and acidic residues" evidence="7">
    <location>
        <begin position="211"/>
        <end position="232"/>
    </location>
</feature>
<dbReference type="GO" id="GO:0003723">
    <property type="term" value="F:RNA binding"/>
    <property type="evidence" value="ECO:0007669"/>
    <property type="project" value="UniProtKB-UniRule"/>
</dbReference>
<feature type="region of interest" description="Disordered" evidence="7">
    <location>
        <begin position="1"/>
        <end position="26"/>
    </location>
</feature>
<feature type="domain" description="Helicase ATP-binding" evidence="8">
    <location>
        <begin position="374"/>
        <end position="601"/>
    </location>
</feature>
<dbReference type="GO" id="GO:0005524">
    <property type="term" value="F:ATP binding"/>
    <property type="evidence" value="ECO:0007669"/>
    <property type="project" value="UniProtKB-UniRule"/>
</dbReference>
<evidence type="ECO:0000256" key="4">
    <source>
        <dbReference type="ARBA" id="ARBA00022840"/>
    </source>
</evidence>
<comment type="catalytic activity">
    <reaction evidence="6">
        <text>ATP + H2O = ADP + phosphate + H(+)</text>
        <dbReference type="Rhea" id="RHEA:13065"/>
        <dbReference type="ChEBI" id="CHEBI:15377"/>
        <dbReference type="ChEBI" id="CHEBI:15378"/>
        <dbReference type="ChEBI" id="CHEBI:30616"/>
        <dbReference type="ChEBI" id="CHEBI:43474"/>
        <dbReference type="ChEBI" id="CHEBI:456216"/>
        <dbReference type="EC" id="3.6.4.13"/>
    </reaction>
</comment>
<protein>
    <recommendedName>
        <fullName evidence="6">ATP-dependent RNA helicase</fullName>
        <ecNumber evidence="6">3.6.4.13</ecNumber>
    </recommendedName>
</protein>
<feature type="compositionally biased region" description="Polar residues" evidence="7">
    <location>
        <begin position="44"/>
        <end position="71"/>
    </location>
</feature>
<evidence type="ECO:0000256" key="6">
    <source>
        <dbReference type="RuleBase" id="RU365068"/>
    </source>
</evidence>
<comment type="similarity">
    <text evidence="6">Belongs to the DEAD box helicase family.</text>
</comment>
<dbReference type="InterPro" id="IPR014001">
    <property type="entry name" value="Helicase_ATP-bd"/>
</dbReference>
<feature type="compositionally biased region" description="Acidic residues" evidence="7">
    <location>
        <begin position="187"/>
        <end position="197"/>
    </location>
</feature>
<evidence type="ECO:0000256" key="5">
    <source>
        <dbReference type="ARBA" id="ARBA00022884"/>
    </source>
</evidence>
<dbReference type="SUPFAM" id="SSF52540">
    <property type="entry name" value="P-loop containing nucleoside triphosphate hydrolases"/>
    <property type="match status" value="1"/>
</dbReference>
<dbReference type="InterPro" id="IPR000629">
    <property type="entry name" value="RNA-helicase_DEAD-box_CS"/>
</dbReference>
<organism evidence="10">
    <name type="scientific">Melanopsichium pennsylvanicum 4</name>
    <dbReference type="NCBI Taxonomy" id="1398559"/>
    <lineage>
        <taxon>Eukaryota</taxon>
        <taxon>Fungi</taxon>
        <taxon>Dikarya</taxon>
        <taxon>Basidiomycota</taxon>
        <taxon>Ustilaginomycotina</taxon>
        <taxon>Ustilaginomycetes</taxon>
        <taxon>Ustilaginales</taxon>
        <taxon>Ustilaginaceae</taxon>
        <taxon>Melanopsichium</taxon>
    </lineage>
</organism>
<dbReference type="EMBL" id="HG529520">
    <property type="protein sequence ID" value="CDI51843.1"/>
    <property type="molecule type" value="Genomic_DNA"/>
</dbReference>
<feature type="compositionally biased region" description="Basic residues" evidence="7">
    <location>
        <begin position="114"/>
        <end position="136"/>
    </location>
</feature>
<feature type="compositionally biased region" description="Polar residues" evidence="7">
    <location>
        <begin position="12"/>
        <end position="21"/>
    </location>
</feature>
<dbReference type="SMART" id="SM00487">
    <property type="entry name" value="DEXDc"/>
    <property type="match status" value="1"/>
</dbReference>
<evidence type="ECO:0000313" key="10">
    <source>
        <dbReference type="EMBL" id="CDI51843.1"/>
    </source>
</evidence>
<dbReference type="PROSITE" id="PS51192">
    <property type="entry name" value="HELICASE_ATP_BIND_1"/>
    <property type="match status" value="1"/>
</dbReference>
<keyword evidence="5 6" id="KW-0694">RNA-binding</keyword>
<evidence type="ECO:0000259" key="8">
    <source>
        <dbReference type="PROSITE" id="PS51192"/>
    </source>
</evidence>
<dbReference type="InterPro" id="IPR001650">
    <property type="entry name" value="Helicase_C-like"/>
</dbReference>